<reference evidence="3 4" key="2">
    <citation type="journal article" date="2021" name="J. Hered.">
        <title>Feather Gene Expression Elucidates the Developmental Basis of Plumage Iridescence in African Starlings.</title>
        <authorList>
            <person name="Rubenstein D.R."/>
            <person name="Corvelo A."/>
            <person name="MacManes M.D."/>
            <person name="Maia R."/>
            <person name="Narzisi G."/>
            <person name="Rousaki A."/>
            <person name="Vandenabeele P."/>
            <person name="Shawkey M.D."/>
            <person name="Solomon J."/>
        </authorList>
    </citation>
    <scope>NUCLEOTIDE SEQUENCE [LARGE SCALE GENOMIC DNA]</scope>
    <source>
        <strain evidence="3">SS15</strain>
    </source>
</reference>
<proteinExistence type="predicted"/>
<dbReference type="Proteomes" id="UP000618051">
    <property type="component" value="Unassembled WGS sequence"/>
</dbReference>
<dbReference type="OrthoDB" id="10014897at2759"/>
<keyword evidence="4" id="KW-1185">Reference proteome</keyword>
<evidence type="ECO:0000313" key="3">
    <source>
        <dbReference type="EMBL" id="KAI1243346.1"/>
    </source>
</evidence>
<evidence type="ECO:0000313" key="2">
    <source>
        <dbReference type="EMBL" id="KAG0118975.1"/>
    </source>
</evidence>
<reference evidence="2" key="1">
    <citation type="submission" date="2020-10" db="EMBL/GenBank/DDBJ databases">
        <title>Feather gene expression reveals the developmental basis of iridescence in African starlings.</title>
        <authorList>
            <person name="Rubenstein D.R."/>
        </authorList>
    </citation>
    <scope>NUCLEOTIDE SEQUENCE</scope>
    <source>
        <strain evidence="2">SS15</strain>
        <tissue evidence="2">Liver</tissue>
    </source>
</reference>
<protein>
    <recommendedName>
        <fullName evidence="5">Zinc finger protein 521</fullName>
    </recommendedName>
</protein>
<comment type="caution">
    <text evidence="2">The sequence shown here is derived from an EMBL/GenBank/DDBJ whole genome shotgun (WGS) entry which is preliminary data.</text>
</comment>
<accession>A0A835NQ21</accession>
<name>A0A835NQ21_9PASS</name>
<reference evidence="3" key="3">
    <citation type="submission" date="2022-01" db="EMBL/GenBank/DDBJ databases">
        <authorList>
            <person name="Rubenstein D.R."/>
        </authorList>
    </citation>
    <scope>NUCLEOTIDE SEQUENCE</scope>
    <source>
        <strain evidence="3">SS15</strain>
        <tissue evidence="3">Liver</tissue>
    </source>
</reference>
<evidence type="ECO:0000256" key="1">
    <source>
        <dbReference type="SAM" id="MobiDB-lite"/>
    </source>
</evidence>
<dbReference type="EMBL" id="JADDUC020000001">
    <property type="protein sequence ID" value="KAI1243346.1"/>
    <property type="molecule type" value="Genomic_DNA"/>
</dbReference>
<feature type="region of interest" description="Disordered" evidence="1">
    <location>
        <begin position="70"/>
        <end position="89"/>
    </location>
</feature>
<sequence length="189" mass="21396">MKTESSDFLTFDSGSRKEEGLGVKSCAGMCQPEGFERNSDSRNNQLYEALGLAEEEKRYLWIEENETEDHQAGVGHTAAQTDPNCKLEDKAEDGDVLDCKKRPDEGEELEEEAVHSCDSCLQVFESLSDITEHKINQCQLTGLAGRDIQLRVKLNYDECSRQKRNRGRTTNRSGKQILRYLSVLTHSVF</sequence>
<gene>
    <name evidence="3" type="ORF">IHE44_0000941</name>
    <name evidence="2" type="ORF">IHE44_015043</name>
</gene>
<feature type="region of interest" description="Disordered" evidence="1">
    <location>
        <begin position="1"/>
        <end position="23"/>
    </location>
</feature>
<evidence type="ECO:0008006" key="5">
    <source>
        <dbReference type="Google" id="ProtNLM"/>
    </source>
</evidence>
<evidence type="ECO:0000313" key="4">
    <source>
        <dbReference type="Proteomes" id="UP000618051"/>
    </source>
</evidence>
<dbReference type="AlphaFoldDB" id="A0A835NQ21"/>
<organism evidence="2">
    <name type="scientific">Lamprotornis superbus</name>
    <dbReference type="NCBI Taxonomy" id="245042"/>
    <lineage>
        <taxon>Eukaryota</taxon>
        <taxon>Metazoa</taxon>
        <taxon>Chordata</taxon>
        <taxon>Craniata</taxon>
        <taxon>Vertebrata</taxon>
        <taxon>Euteleostomi</taxon>
        <taxon>Archelosauria</taxon>
        <taxon>Archosauria</taxon>
        <taxon>Dinosauria</taxon>
        <taxon>Saurischia</taxon>
        <taxon>Theropoda</taxon>
        <taxon>Coelurosauria</taxon>
        <taxon>Aves</taxon>
        <taxon>Neognathae</taxon>
        <taxon>Neoaves</taxon>
        <taxon>Telluraves</taxon>
        <taxon>Australaves</taxon>
        <taxon>Passeriformes</taxon>
        <taxon>Sturnidae</taxon>
        <taxon>Lamprotornis</taxon>
    </lineage>
</organism>
<dbReference type="EMBL" id="JADDUC010000096">
    <property type="protein sequence ID" value="KAG0118975.1"/>
    <property type="molecule type" value="Genomic_DNA"/>
</dbReference>